<dbReference type="SUPFAM" id="SSF52743">
    <property type="entry name" value="Subtilisin-like"/>
    <property type="match status" value="1"/>
</dbReference>
<keyword evidence="6" id="KW-0732">Signal</keyword>
<dbReference type="InterPro" id="IPR050131">
    <property type="entry name" value="Peptidase_S8_subtilisin-like"/>
</dbReference>
<proteinExistence type="inferred from homology"/>
<evidence type="ECO:0000313" key="9">
    <source>
        <dbReference type="EMBL" id="MDH5824486.1"/>
    </source>
</evidence>
<dbReference type="InterPro" id="IPR007280">
    <property type="entry name" value="Peptidase_C_arc/bac"/>
</dbReference>
<keyword evidence="3 5" id="KW-0378">Hydrolase</keyword>
<dbReference type="PRINTS" id="PR00723">
    <property type="entry name" value="SUBTILISIN"/>
</dbReference>
<protein>
    <submittedName>
        <fullName evidence="9">S8 family serine peptidase</fullName>
    </submittedName>
</protein>
<dbReference type="InterPro" id="IPR023828">
    <property type="entry name" value="Peptidase_S8_Ser-AS"/>
</dbReference>
<feature type="signal peptide" evidence="6">
    <location>
        <begin position="1"/>
        <end position="26"/>
    </location>
</feature>
<dbReference type="InterPro" id="IPR000209">
    <property type="entry name" value="Peptidase_S8/S53_dom"/>
</dbReference>
<accession>A0ABT6JCD3</accession>
<comment type="caution">
    <text evidence="9">The sequence shown here is derived from an EMBL/GenBank/DDBJ whole genome shotgun (WGS) entry which is preliminary data.</text>
</comment>
<feature type="active site" description="Charge relay system" evidence="5">
    <location>
        <position position="261"/>
    </location>
</feature>
<name>A0ABT6JCD3_9GAMM</name>
<feature type="chain" id="PRO_5045368982" evidence="6">
    <location>
        <begin position="27"/>
        <end position="624"/>
    </location>
</feature>
<dbReference type="RefSeq" id="WP_280575813.1">
    <property type="nucleotide sequence ID" value="NZ_JARXRM010000045.1"/>
</dbReference>
<dbReference type="PROSITE" id="PS51892">
    <property type="entry name" value="SUBTILASE"/>
    <property type="match status" value="1"/>
</dbReference>
<feature type="domain" description="Peptidase C-terminal archaeal/bacterial" evidence="8">
    <location>
        <begin position="543"/>
        <end position="610"/>
    </location>
</feature>
<evidence type="ECO:0000256" key="5">
    <source>
        <dbReference type="PROSITE-ProRule" id="PRU01240"/>
    </source>
</evidence>
<keyword evidence="2 5" id="KW-0645">Protease</keyword>
<keyword evidence="10" id="KW-1185">Reference proteome</keyword>
<dbReference type="InterPro" id="IPR015500">
    <property type="entry name" value="Peptidase_S8_subtilisin-rel"/>
</dbReference>
<feature type="active site" description="Charge relay system" evidence="5">
    <location>
        <position position="447"/>
    </location>
</feature>
<comment type="similarity">
    <text evidence="1 5">Belongs to the peptidase S8 family.</text>
</comment>
<evidence type="ECO:0000313" key="10">
    <source>
        <dbReference type="Proteomes" id="UP001156940"/>
    </source>
</evidence>
<feature type="domain" description="Peptidase S8/S53" evidence="7">
    <location>
        <begin position="182"/>
        <end position="501"/>
    </location>
</feature>
<evidence type="ECO:0000259" key="7">
    <source>
        <dbReference type="Pfam" id="PF00082"/>
    </source>
</evidence>
<dbReference type="PANTHER" id="PTHR43806:SF11">
    <property type="entry name" value="CEREVISIN-RELATED"/>
    <property type="match status" value="1"/>
</dbReference>
<dbReference type="PROSITE" id="PS00138">
    <property type="entry name" value="SUBTILASE_SER"/>
    <property type="match status" value="1"/>
</dbReference>
<organism evidence="9 10">
    <name type="scientific">Luteimonas endophytica</name>
    <dbReference type="NCBI Taxonomy" id="3042023"/>
    <lineage>
        <taxon>Bacteria</taxon>
        <taxon>Pseudomonadati</taxon>
        <taxon>Pseudomonadota</taxon>
        <taxon>Gammaproteobacteria</taxon>
        <taxon>Lysobacterales</taxon>
        <taxon>Lysobacteraceae</taxon>
        <taxon>Luteimonas</taxon>
    </lineage>
</organism>
<dbReference type="InterPro" id="IPR036852">
    <property type="entry name" value="Peptidase_S8/S53_dom_sf"/>
</dbReference>
<keyword evidence="4 5" id="KW-0720">Serine protease</keyword>
<dbReference type="PROSITE" id="PS00137">
    <property type="entry name" value="SUBTILASE_HIS"/>
    <property type="match status" value="1"/>
</dbReference>
<dbReference type="Pfam" id="PF04151">
    <property type="entry name" value="PPC"/>
    <property type="match status" value="1"/>
</dbReference>
<evidence type="ECO:0000256" key="1">
    <source>
        <dbReference type="ARBA" id="ARBA00011073"/>
    </source>
</evidence>
<evidence type="ECO:0000259" key="8">
    <source>
        <dbReference type="Pfam" id="PF04151"/>
    </source>
</evidence>
<sequence length="624" mass="62252">MHALLRTVSALALGAAAAAAATGAVAQPPGPAAAAALPALRTAPAPARTLAPPVRFDRFIVHYRASADGRPGPAAVRRLVGAAAVEAGLAGAGSGGIAVRHLRRTALGSDVVASSRPLDAAEAERLLARLRLDPQVAYAQPDYLKTPAAGEPDDPRYPDLQWDLHHPVGGVGAPAAWDTSTGEGVVVAVIDTGYVEHADLSANLVPGYDFISWYGQQIDGEVYPDIAGDGDGRDADARDPGDWTDASMSGWCGAIADSSWHGSHVAGTVAAVADNGLGIAGLAYGARVQPVRVMGHCGGLTSDIVDAIVWASGGSVDGVPANPTPAEVLNLSLGSNNPCSLDPATQAAIDDALGRGVSVVVAAGNAGQNAANHSPASCAGVIAVAATDVAGAGAYYTNYGASVTLSAPGGGALPEDTGWIWSTGNAGRTSPEPSPAGDVLIGMVGTSMAAPHVAAVAAMVQSAAVANGHPPLAPAEMKALLKGTAKPFGQPPASNRPIGTGIVDAAAATAAAARGFDEEDLAVVLVNRVAATGGSGEAAEDLLFKVTVPAGARSLTLRTQGGVGNVDLYAAHGRMATSADHDRASRNPGNSESMTIAAPAAGTWYLRLSSAVPYRGVSTLAVIQ</sequence>
<dbReference type="Gene3D" id="3.40.50.200">
    <property type="entry name" value="Peptidase S8/S53 domain"/>
    <property type="match status" value="1"/>
</dbReference>
<evidence type="ECO:0000256" key="4">
    <source>
        <dbReference type="ARBA" id="ARBA00022825"/>
    </source>
</evidence>
<evidence type="ECO:0000256" key="2">
    <source>
        <dbReference type="ARBA" id="ARBA00022670"/>
    </source>
</evidence>
<gene>
    <name evidence="9" type="ORF">QFW77_16040</name>
</gene>
<feature type="active site" description="Charge relay system" evidence="5">
    <location>
        <position position="191"/>
    </location>
</feature>
<evidence type="ECO:0000256" key="3">
    <source>
        <dbReference type="ARBA" id="ARBA00022801"/>
    </source>
</evidence>
<dbReference type="EMBL" id="JARXRM010000045">
    <property type="protein sequence ID" value="MDH5824486.1"/>
    <property type="molecule type" value="Genomic_DNA"/>
</dbReference>
<evidence type="ECO:0000256" key="6">
    <source>
        <dbReference type="SAM" id="SignalP"/>
    </source>
</evidence>
<reference evidence="9 10" key="1">
    <citation type="submission" date="2023-04" db="EMBL/GenBank/DDBJ databases">
        <title>Luteimonas endophyticus RD2P54.</title>
        <authorList>
            <person name="Sun J.-Q."/>
        </authorList>
    </citation>
    <scope>NUCLEOTIDE SEQUENCE [LARGE SCALE GENOMIC DNA]</scope>
    <source>
        <strain evidence="9 10">RD2P54</strain>
    </source>
</reference>
<dbReference type="PANTHER" id="PTHR43806">
    <property type="entry name" value="PEPTIDASE S8"/>
    <property type="match status" value="1"/>
</dbReference>
<dbReference type="Pfam" id="PF00082">
    <property type="entry name" value="Peptidase_S8"/>
    <property type="match status" value="1"/>
</dbReference>
<dbReference type="Gene3D" id="2.60.120.380">
    <property type="match status" value="1"/>
</dbReference>
<dbReference type="Proteomes" id="UP001156940">
    <property type="component" value="Unassembled WGS sequence"/>
</dbReference>
<dbReference type="InterPro" id="IPR022398">
    <property type="entry name" value="Peptidase_S8_His-AS"/>
</dbReference>